<sequence length="341" mass="37167">MEPVGTSDVVVPAWEAFSRDYIETGIPCVVVVRATPYVTVFLDEGATRLGGHLEIAPTTAIPISPLEEVSFLEVLFDGRRCLELSTCRPELYRTFFFMLAEVASGAVLDGESPIASLDRSLRNWSALLRHPETLSEERQIGLFGELWLLRRLVRSLGVAALQAWTGPRRQSHDFRLAHSEFEVKTTSGSGRIHTVNGLGQLVPSTGFDLYVVSLQITHAGSGGATLAEAVEEIAAELGLGSEAERTFFELLTLSGYHSTDAPRYPRRRRLLGPSLLVPVVAGFPRLTPEAIAVIPSSFAAERIRDVTYRIDLHGLGVPDGDPRFLEVLPALPVDAGESPNV</sequence>
<comment type="caution">
    <text evidence="1">The sequence shown here is derived from an EMBL/GenBank/DDBJ whole genome shotgun (WGS) entry which is preliminary data.</text>
</comment>
<dbReference type="InterPro" id="IPR025534">
    <property type="entry name" value="DUF4420"/>
</dbReference>
<accession>A0A940N2H2</accession>
<dbReference type="AlphaFoldDB" id="A0A940N2H2"/>
<reference evidence="1" key="1">
    <citation type="submission" date="2021-03" db="EMBL/GenBank/DDBJ databases">
        <authorList>
            <person name="So Y."/>
        </authorList>
    </citation>
    <scope>NUCLEOTIDE SEQUENCE</scope>
    <source>
        <strain evidence="1">SG15</strain>
    </source>
</reference>
<evidence type="ECO:0000313" key="1">
    <source>
        <dbReference type="EMBL" id="MBP0496013.1"/>
    </source>
</evidence>
<dbReference type="Proteomes" id="UP000677537">
    <property type="component" value="Unassembled WGS sequence"/>
</dbReference>
<organism evidence="1 2">
    <name type="scientific">Roseomonas indoligenes</name>
    <dbReference type="NCBI Taxonomy" id="2820811"/>
    <lineage>
        <taxon>Bacteria</taxon>
        <taxon>Pseudomonadati</taxon>
        <taxon>Pseudomonadota</taxon>
        <taxon>Alphaproteobacteria</taxon>
        <taxon>Acetobacterales</taxon>
        <taxon>Roseomonadaceae</taxon>
        <taxon>Roseomonas</taxon>
    </lineage>
</organism>
<dbReference type="EMBL" id="JAGIZA010000025">
    <property type="protein sequence ID" value="MBP0496013.1"/>
    <property type="molecule type" value="Genomic_DNA"/>
</dbReference>
<evidence type="ECO:0000313" key="2">
    <source>
        <dbReference type="Proteomes" id="UP000677537"/>
    </source>
</evidence>
<protein>
    <submittedName>
        <fullName evidence="1">PD-(D/E)XK motif protein</fullName>
    </submittedName>
</protein>
<name>A0A940N2H2_9PROT</name>
<keyword evidence="2" id="KW-1185">Reference proteome</keyword>
<gene>
    <name evidence="1" type="ORF">J5Y10_24740</name>
</gene>
<proteinExistence type="predicted"/>
<dbReference type="Pfam" id="PF14390">
    <property type="entry name" value="DUF4420"/>
    <property type="match status" value="1"/>
</dbReference>
<dbReference type="RefSeq" id="WP_209376808.1">
    <property type="nucleotide sequence ID" value="NZ_JAGIZA010000025.1"/>
</dbReference>